<reference evidence="5" key="1">
    <citation type="submission" date="2022-05" db="EMBL/GenBank/DDBJ databases">
        <title>Novel bacterial taxa in a minimal lignocellulolytic consortium and its capacity to transform plastics disclosed by genome-resolved metagenomics.</title>
        <authorList>
            <person name="Rodriguez C.A.D."/>
            <person name="Diaz-Garcia L."/>
            <person name="Herrera K."/>
            <person name="Tarazona N.A."/>
            <person name="Sproer C."/>
            <person name="Overmann J."/>
            <person name="Jimenez D.J."/>
        </authorList>
    </citation>
    <scope>NUCLEOTIDE SEQUENCE</scope>
    <source>
        <strain evidence="5">MAG5</strain>
    </source>
</reference>
<dbReference type="PANTHER" id="PTHR12215">
    <property type="entry name" value="PHOSPHOPANTETHEINE TRANSFERASE"/>
    <property type="match status" value="1"/>
</dbReference>
<sequence>MNEINLYVVPVGERFDRSKLERDLSLLDEDELMVYHRYQVEFKKTEFLLGRIVLKTQLALRLGCDPHDIHFIKNKYGKLFLPDHYYKNNNKIFFNLSHSNKVIVCAITTIGDIGVDVEHIVKDHMVVMPRVFDEIEMGYVNTQLIEEERFKAFFMLWTRKEAHIKAKGMGFSLSPLSFAVPLQFGRVLQGEWEYYTFQPLEGYMLSTAIENFSGDYIQYHVQNIEY</sequence>
<name>A0A9J6ZCY6_9BACL</name>
<evidence type="ECO:0000256" key="1">
    <source>
        <dbReference type="ARBA" id="ARBA00010990"/>
    </source>
</evidence>
<accession>A0A9J6ZCY6</accession>
<feature type="domain" description="4'-phosphopantetheinyl transferase" evidence="3">
    <location>
        <begin position="113"/>
        <end position="184"/>
    </location>
</feature>
<dbReference type="InterPro" id="IPR050559">
    <property type="entry name" value="P-Pant_transferase_sf"/>
</dbReference>
<keyword evidence="2 5" id="KW-0808">Transferase</keyword>
<evidence type="ECO:0000256" key="2">
    <source>
        <dbReference type="ARBA" id="ARBA00022679"/>
    </source>
</evidence>
<dbReference type="Proteomes" id="UP001056756">
    <property type="component" value="Chromosome"/>
</dbReference>
<dbReference type="GO" id="GO:0000287">
    <property type="term" value="F:magnesium ion binding"/>
    <property type="evidence" value="ECO:0007669"/>
    <property type="project" value="InterPro"/>
</dbReference>
<dbReference type="InterPro" id="IPR055066">
    <property type="entry name" value="AASDHPPT_N"/>
</dbReference>
<comment type="similarity">
    <text evidence="1">Belongs to the P-Pant transferase superfamily. Gsp/Sfp/HetI/AcpT family.</text>
</comment>
<proteinExistence type="inferred from homology"/>
<dbReference type="EMBL" id="CP097899">
    <property type="protein sequence ID" value="URN93903.1"/>
    <property type="molecule type" value="Genomic_DNA"/>
</dbReference>
<dbReference type="AlphaFoldDB" id="A0A9J6ZCY6"/>
<evidence type="ECO:0000259" key="4">
    <source>
        <dbReference type="Pfam" id="PF22624"/>
    </source>
</evidence>
<feature type="domain" description="4'-phosphopantetheinyl transferase N-terminal" evidence="4">
    <location>
        <begin position="18"/>
        <end position="106"/>
    </location>
</feature>
<dbReference type="Pfam" id="PF22624">
    <property type="entry name" value="AASDHPPT_N"/>
    <property type="match status" value="1"/>
</dbReference>
<dbReference type="Pfam" id="PF01648">
    <property type="entry name" value="ACPS"/>
    <property type="match status" value="1"/>
</dbReference>
<dbReference type="PANTHER" id="PTHR12215:SF10">
    <property type="entry name" value="L-AMINOADIPATE-SEMIALDEHYDE DEHYDROGENASE-PHOSPHOPANTETHEINYL TRANSFERASE"/>
    <property type="match status" value="1"/>
</dbReference>
<dbReference type="Gene3D" id="3.90.470.20">
    <property type="entry name" value="4'-phosphopantetheinyl transferase domain"/>
    <property type="match status" value="2"/>
</dbReference>
<dbReference type="GO" id="GO:0019878">
    <property type="term" value="P:lysine biosynthetic process via aminoadipic acid"/>
    <property type="evidence" value="ECO:0007669"/>
    <property type="project" value="TreeGrafter"/>
</dbReference>
<dbReference type="InterPro" id="IPR008278">
    <property type="entry name" value="4-PPantetheinyl_Trfase_dom"/>
</dbReference>
<evidence type="ECO:0000259" key="3">
    <source>
        <dbReference type="Pfam" id="PF01648"/>
    </source>
</evidence>
<gene>
    <name evidence="5" type="ORF">NAG76_19060</name>
</gene>
<dbReference type="InterPro" id="IPR037143">
    <property type="entry name" value="4-PPantetheinyl_Trfase_dom_sf"/>
</dbReference>
<evidence type="ECO:0000313" key="6">
    <source>
        <dbReference type="Proteomes" id="UP001056756"/>
    </source>
</evidence>
<protein>
    <submittedName>
        <fullName evidence="5">4'-phosphopantetheinyl transferase superfamily protein</fullName>
    </submittedName>
</protein>
<dbReference type="GO" id="GO:0008897">
    <property type="term" value="F:holo-[acyl-carrier-protein] synthase activity"/>
    <property type="evidence" value="ECO:0007669"/>
    <property type="project" value="InterPro"/>
</dbReference>
<evidence type="ECO:0000313" key="5">
    <source>
        <dbReference type="EMBL" id="URN93903.1"/>
    </source>
</evidence>
<dbReference type="GO" id="GO:0005829">
    <property type="term" value="C:cytosol"/>
    <property type="evidence" value="ECO:0007669"/>
    <property type="project" value="TreeGrafter"/>
</dbReference>
<dbReference type="KEGG" id="plig:NAG76_19060"/>
<dbReference type="SUPFAM" id="SSF56214">
    <property type="entry name" value="4'-phosphopantetheinyl transferase"/>
    <property type="match status" value="2"/>
</dbReference>
<organism evidence="5 6">
    <name type="scientific">Candidatus Pristimantibacillus lignocellulolyticus</name>
    <dbReference type="NCBI Taxonomy" id="2994561"/>
    <lineage>
        <taxon>Bacteria</taxon>
        <taxon>Bacillati</taxon>
        <taxon>Bacillota</taxon>
        <taxon>Bacilli</taxon>
        <taxon>Bacillales</taxon>
        <taxon>Paenibacillaceae</taxon>
        <taxon>Candidatus Pristimantibacillus</taxon>
    </lineage>
</organism>